<organism evidence="2 3">
    <name type="scientific">Gulo gulo</name>
    <name type="common">Wolverine</name>
    <name type="synonym">Gluton</name>
    <dbReference type="NCBI Taxonomy" id="48420"/>
    <lineage>
        <taxon>Eukaryota</taxon>
        <taxon>Metazoa</taxon>
        <taxon>Chordata</taxon>
        <taxon>Craniata</taxon>
        <taxon>Vertebrata</taxon>
        <taxon>Euteleostomi</taxon>
        <taxon>Mammalia</taxon>
        <taxon>Eutheria</taxon>
        <taxon>Laurasiatheria</taxon>
        <taxon>Carnivora</taxon>
        <taxon>Caniformia</taxon>
        <taxon>Musteloidea</taxon>
        <taxon>Mustelidae</taxon>
        <taxon>Guloninae</taxon>
        <taxon>Gulo</taxon>
    </lineage>
</organism>
<dbReference type="Proteomes" id="UP000269945">
    <property type="component" value="Unassembled WGS sequence"/>
</dbReference>
<dbReference type="EMBL" id="CYRY02029209">
    <property type="protein sequence ID" value="VCX03422.1"/>
    <property type="molecule type" value="Genomic_DNA"/>
</dbReference>
<keyword evidence="3" id="KW-1185">Reference proteome</keyword>
<dbReference type="InterPro" id="IPR056299">
    <property type="entry name" value="CFAP61_dimer"/>
</dbReference>
<evidence type="ECO:0000313" key="2">
    <source>
        <dbReference type="EMBL" id="VCX03422.1"/>
    </source>
</evidence>
<dbReference type="InterPro" id="IPR038884">
    <property type="entry name" value="CFAP61"/>
</dbReference>
<comment type="caution">
    <text evidence="2">The sequence shown here is derived from an EMBL/GenBank/DDBJ whole genome shotgun (WGS) entry which is preliminary data.</text>
</comment>
<feature type="domain" description="CFAP61 dimerisation" evidence="1">
    <location>
        <begin position="2"/>
        <end position="85"/>
    </location>
</feature>
<sequence length="171" mass="20557">MAQPNFGLEIVTGNAKNGTYFRIHINKYKMVETITCLSKEPFPASNYIRLFGQHEQLLNNLCNRYKDKLIPDLYSYFMEPWCMALFHDRFIDLRKELRQILTSKEEEDLPSIEQLAQQIEDEEINLKEKPRNYLKRVYQETIYKSLVEKSILDYLHYNHYHLPMYAWPGII</sequence>
<protein>
    <recommendedName>
        <fullName evidence="1">CFAP61 dimerisation domain-containing protein</fullName>
    </recommendedName>
</protein>
<evidence type="ECO:0000313" key="3">
    <source>
        <dbReference type="Proteomes" id="UP000269945"/>
    </source>
</evidence>
<evidence type="ECO:0000259" key="1">
    <source>
        <dbReference type="Pfam" id="PF23150"/>
    </source>
</evidence>
<dbReference type="PANTHER" id="PTHR21178">
    <property type="entry name" value="CILIA- AND FLAGELLA-ASSOCIATED PROTEIN 61"/>
    <property type="match status" value="1"/>
</dbReference>
<dbReference type="AlphaFoldDB" id="A0A9X9Q3G9"/>
<name>A0A9X9Q3G9_GULGU</name>
<reference evidence="2 3" key="1">
    <citation type="submission" date="2018-10" db="EMBL/GenBank/DDBJ databases">
        <authorList>
            <person name="Ekblom R."/>
            <person name="Jareborg N."/>
        </authorList>
    </citation>
    <scope>NUCLEOTIDE SEQUENCE [LARGE SCALE GENOMIC DNA]</scope>
    <source>
        <tissue evidence="2">Muscle</tissue>
    </source>
</reference>
<proteinExistence type="predicted"/>
<dbReference type="Pfam" id="PF23150">
    <property type="entry name" value="CFAP61_dimer"/>
    <property type="match status" value="1"/>
</dbReference>
<accession>A0A9X9Q3G9</accession>
<dbReference type="PANTHER" id="PTHR21178:SF8">
    <property type="entry name" value="CILIA- AND FLAGELLA-ASSOCIATED PROTEIN 61"/>
    <property type="match status" value="1"/>
</dbReference>
<gene>
    <name evidence="2" type="ORF">BN2614_LOCUS2</name>
</gene>